<reference evidence="3 4" key="1">
    <citation type="submission" date="2017-06" db="EMBL/GenBank/DDBJ databases">
        <title>the draft geome sequence of Illustriluteabacillus marina B3227.</title>
        <authorList>
            <person name="He R.-H."/>
            <person name="Du Z.-J."/>
        </authorList>
    </citation>
    <scope>NUCLEOTIDE SEQUENCE [LARGE SCALE GENOMIC DNA]</scope>
    <source>
        <strain evidence="3 4">B3227</strain>
    </source>
</reference>
<accession>A0A2I0QR97</accession>
<dbReference type="OrthoDB" id="2706791at2"/>
<dbReference type="SUPFAM" id="SSF56112">
    <property type="entry name" value="Protein kinase-like (PK-like)"/>
    <property type="match status" value="1"/>
</dbReference>
<dbReference type="EMBL" id="PJNH01000004">
    <property type="protein sequence ID" value="PKR76848.1"/>
    <property type="molecule type" value="Genomic_DNA"/>
</dbReference>
<dbReference type="GO" id="GO:0019202">
    <property type="term" value="F:amino acid kinase activity"/>
    <property type="evidence" value="ECO:0007669"/>
    <property type="project" value="TreeGrafter"/>
</dbReference>
<evidence type="ECO:0000313" key="4">
    <source>
        <dbReference type="Proteomes" id="UP000243524"/>
    </source>
</evidence>
<comment type="caution">
    <text evidence="3">The sequence shown here is derived from an EMBL/GenBank/DDBJ whole genome shotgun (WGS) entry which is preliminary data.</text>
</comment>
<evidence type="ECO:0000313" key="3">
    <source>
        <dbReference type="EMBL" id="PKR76848.1"/>
    </source>
</evidence>
<proteinExistence type="inferred from homology"/>
<dbReference type="PANTHER" id="PTHR21064:SF6">
    <property type="entry name" value="AMINOGLYCOSIDE PHOSPHOTRANSFERASE DOMAIN-CONTAINING PROTEIN"/>
    <property type="match status" value="1"/>
</dbReference>
<dbReference type="Pfam" id="PF01636">
    <property type="entry name" value="APH"/>
    <property type="match status" value="1"/>
</dbReference>
<comment type="similarity">
    <text evidence="1">Belongs to the pseudomonas-type ThrB family.</text>
</comment>
<sequence>MKASSILNHFYIKTDVEPESIYSFSPVYKINHNQRELILKTTQHPLDRAENLVDYTNYLHKKGVSVVTPVHIDAPNPQTIGEDTFVVYPFIQGTTYSGTLSEIYKAGKLLGQIHSLAPVENEYRLPVYDVYDFNSEEIKGSIANIKEYSDQERVPINIDLLEKKFLQAVENQEQLKNSKLPYVSTPHDFKANNLIYTPEPYLVDPDNATYIPRIFDLALALLLFHNELNTAPNRMFTIDEWKTFLKGYCESVVLTDLEKECWKAAVEHVFLDEVMWLMAEVEEDWKRDDQKSLFVSLIDFILSENIYTLIEE</sequence>
<dbReference type="Gene3D" id="3.30.200.20">
    <property type="entry name" value="Phosphorylase Kinase, domain 1"/>
    <property type="match status" value="1"/>
</dbReference>
<protein>
    <submittedName>
        <fullName evidence="3">Serine kinase</fullName>
    </submittedName>
</protein>
<dbReference type="Proteomes" id="UP000243524">
    <property type="component" value="Unassembled WGS sequence"/>
</dbReference>
<dbReference type="InterPro" id="IPR050249">
    <property type="entry name" value="Pseudomonas-type_ThrB"/>
</dbReference>
<organism evidence="3 4">
    <name type="scientific">Halalkalibacillus sediminis</name>
    <dbReference type="NCBI Taxonomy" id="2018042"/>
    <lineage>
        <taxon>Bacteria</taxon>
        <taxon>Bacillati</taxon>
        <taxon>Bacillota</taxon>
        <taxon>Bacilli</taxon>
        <taxon>Bacillales</taxon>
        <taxon>Bacillaceae</taxon>
        <taxon>Halalkalibacillus</taxon>
    </lineage>
</organism>
<gene>
    <name evidence="3" type="ORF">CEY16_13620</name>
</gene>
<keyword evidence="4" id="KW-1185">Reference proteome</keyword>
<dbReference type="PANTHER" id="PTHR21064">
    <property type="entry name" value="AMINOGLYCOSIDE PHOSPHOTRANSFERASE DOMAIN-CONTAINING PROTEIN-RELATED"/>
    <property type="match status" value="1"/>
</dbReference>
<feature type="domain" description="Aminoglycoside phosphotransferase" evidence="2">
    <location>
        <begin position="26"/>
        <end position="235"/>
    </location>
</feature>
<dbReference type="InterPro" id="IPR002575">
    <property type="entry name" value="Aminoglycoside_PTrfase"/>
</dbReference>
<dbReference type="RefSeq" id="WP_101332598.1">
    <property type="nucleotide sequence ID" value="NZ_PJNH01000004.1"/>
</dbReference>
<keyword evidence="3" id="KW-0418">Kinase</keyword>
<evidence type="ECO:0000256" key="1">
    <source>
        <dbReference type="ARBA" id="ARBA00038240"/>
    </source>
</evidence>
<evidence type="ECO:0000259" key="2">
    <source>
        <dbReference type="Pfam" id="PF01636"/>
    </source>
</evidence>
<keyword evidence="3" id="KW-0808">Transferase</keyword>
<dbReference type="AlphaFoldDB" id="A0A2I0QR97"/>
<dbReference type="InterPro" id="IPR011009">
    <property type="entry name" value="Kinase-like_dom_sf"/>
</dbReference>
<dbReference type="Gene3D" id="3.90.1200.10">
    <property type="match status" value="1"/>
</dbReference>
<name>A0A2I0QR97_9BACI</name>